<name>A0A2H0UAX5_9BACT</name>
<accession>A0A2H0UAX5</accession>
<proteinExistence type="predicted"/>
<comment type="caution">
    <text evidence="1">The sequence shown here is derived from an EMBL/GenBank/DDBJ whole genome shotgun (WGS) entry which is preliminary data.</text>
</comment>
<dbReference type="InterPro" id="IPR019270">
    <property type="entry name" value="DUF2283"/>
</dbReference>
<evidence type="ECO:0000313" key="2">
    <source>
        <dbReference type="Proteomes" id="UP000231192"/>
    </source>
</evidence>
<organism evidence="1 2">
    <name type="scientific">Candidatus Kaiserbacteria bacterium CG10_big_fil_rev_8_21_14_0_10_51_14</name>
    <dbReference type="NCBI Taxonomy" id="1974610"/>
    <lineage>
        <taxon>Bacteria</taxon>
        <taxon>Candidatus Kaiseribacteriota</taxon>
    </lineage>
</organism>
<protein>
    <recommendedName>
        <fullName evidence="3">DUF2283 domain-containing protein</fullName>
    </recommendedName>
</protein>
<reference evidence="2" key="1">
    <citation type="submission" date="2017-09" db="EMBL/GenBank/DDBJ databases">
        <title>Depth-based differentiation of microbial function through sediment-hosted aquifers and enrichment of novel symbionts in the deep terrestrial subsurface.</title>
        <authorList>
            <person name="Probst A.J."/>
            <person name="Ladd B."/>
            <person name="Jarett J.K."/>
            <person name="Geller-Mcgrath D.E."/>
            <person name="Sieber C.M.K."/>
            <person name="Emerson J.B."/>
            <person name="Anantharaman K."/>
            <person name="Thomas B.C."/>
            <person name="Malmstrom R."/>
            <person name="Stieglmeier M."/>
            <person name="Klingl A."/>
            <person name="Woyke T."/>
            <person name="Ryan C.M."/>
            <person name="Banfield J.F."/>
        </authorList>
    </citation>
    <scope>NUCLEOTIDE SEQUENCE [LARGE SCALE GENOMIC DNA]</scope>
</reference>
<evidence type="ECO:0008006" key="3">
    <source>
        <dbReference type="Google" id="ProtNLM"/>
    </source>
</evidence>
<dbReference type="Pfam" id="PF10049">
    <property type="entry name" value="DUF2283"/>
    <property type="match status" value="1"/>
</dbReference>
<gene>
    <name evidence="1" type="ORF">COU18_02525</name>
</gene>
<dbReference type="Proteomes" id="UP000231192">
    <property type="component" value="Unassembled WGS sequence"/>
</dbReference>
<dbReference type="AlphaFoldDB" id="A0A2H0UAX5"/>
<sequence length="72" mass="8197">MVKITYDKEARVLAFRLSPKKSVDSEVEDTVVIDRDKNGSIVNIEIMDIGIGEFRKARARADKRLFSQVATR</sequence>
<dbReference type="EMBL" id="PFBK01000008">
    <property type="protein sequence ID" value="PIR83537.1"/>
    <property type="molecule type" value="Genomic_DNA"/>
</dbReference>
<evidence type="ECO:0000313" key="1">
    <source>
        <dbReference type="EMBL" id="PIR83537.1"/>
    </source>
</evidence>